<dbReference type="RefSeq" id="XP_062738085.1">
    <property type="nucleotide sequence ID" value="XM_062872042.1"/>
</dbReference>
<dbReference type="EMBL" id="JAFFGZ010000001">
    <property type="protein sequence ID" value="KAK4649110.1"/>
    <property type="molecule type" value="Genomic_DNA"/>
</dbReference>
<gene>
    <name evidence="1" type="ORF">QC761_0018000</name>
</gene>
<dbReference type="Proteomes" id="UP001322138">
    <property type="component" value="Unassembled WGS sequence"/>
</dbReference>
<name>A0ABR0G080_9PEZI</name>
<comment type="caution">
    <text evidence="1">The sequence shown here is derived from an EMBL/GenBank/DDBJ whole genome shotgun (WGS) entry which is preliminary data.</text>
</comment>
<evidence type="ECO:0000313" key="1">
    <source>
        <dbReference type="EMBL" id="KAK4649110.1"/>
    </source>
</evidence>
<keyword evidence="2" id="KW-1185">Reference proteome</keyword>
<accession>A0ABR0G080</accession>
<sequence>MCRIINGIHQPCWAPPSFWQHQNALQKATKKKPRSRQSTRAYRTKLQNALLRSSASSTLLKRPNDLLPRPLLTLDASDKLSNHPTLLRDILAKSLRHDNHVSGKPTDQPIWQSLLSILESELPKDNATEPIWTAQEIELIQLPNQLLKGQEEIILHPTWRRFPDAAGTRKLVAEAAMSQGVANKSPKLMELFWTGGRFRRTRKALTIVVTEGSVS</sequence>
<protein>
    <submittedName>
        <fullName evidence="1">Uncharacterized protein</fullName>
    </submittedName>
</protein>
<proteinExistence type="predicted"/>
<reference evidence="1 2" key="1">
    <citation type="journal article" date="2023" name="bioRxiv">
        <title>High-quality genome assemblies of four members of thePodospora anserinaspecies complex.</title>
        <authorList>
            <person name="Ament-Velasquez S.L."/>
            <person name="Vogan A.A."/>
            <person name="Wallerman O."/>
            <person name="Hartmann F."/>
            <person name="Gautier V."/>
            <person name="Silar P."/>
            <person name="Giraud T."/>
            <person name="Johannesson H."/>
        </authorList>
    </citation>
    <scope>NUCLEOTIDE SEQUENCE [LARGE SCALE GENOMIC DNA]</scope>
    <source>
        <strain evidence="1 2">CBS 112042</strain>
    </source>
</reference>
<evidence type="ECO:0000313" key="2">
    <source>
        <dbReference type="Proteomes" id="UP001322138"/>
    </source>
</evidence>
<organism evidence="1 2">
    <name type="scientific">Podospora bellae-mahoneyi</name>
    <dbReference type="NCBI Taxonomy" id="2093777"/>
    <lineage>
        <taxon>Eukaryota</taxon>
        <taxon>Fungi</taxon>
        <taxon>Dikarya</taxon>
        <taxon>Ascomycota</taxon>
        <taxon>Pezizomycotina</taxon>
        <taxon>Sordariomycetes</taxon>
        <taxon>Sordariomycetidae</taxon>
        <taxon>Sordariales</taxon>
        <taxon>Podosporaceae</taxon>
        <taxon>Podospora</taxon>
    </lineage>
</organism>
<dbReference type="GeneID" id="87891126"/>